<keyword evidence="2" id="KW-0479">Metal-binding</keyword>
<dbReference type="SMART" id="SM00702">
    <property type="entry name" value="P4Hc"/>
    <property type="match status" value="1"/>
</dbReference>
<evidence type="ECO:0000259" key="8">
    <source>
        <dbReference type="PROSITE" id="PS51471"/>
    </source>
</evidence>
<evidence type="ECO:0000256" key="6">
    <source>
        <dbReference type="ARBA" id="ARBA00023004"/>
    </source>
</evidence>
<name>A0AB34JJS1_PRYPA</name>
<dbReference type="Proteomes" id="UP001515480">
    <property type="component" value="Unassembled WGS sequence"/>
</dbReference>
<keyword evidence="4" id="KW-0223">Dioxygenase</keyword>
<dbReference type="GO" id="GO:0031543">
    <property type="term" value="F:peptidyl-proline dioxygenase activity"/>
    <property type="evidence" value="ECO:0007669"/>
    <property type="project" value="TreeGrafter"/>
</dbReference>
<dbReference type="GO" id="GO:0071456">
    <property type="term" value="P:cellular response to hypoxia"/>
    <property type="evidence" value="ECO:0007669"/>
    <property type="project" value="TreeGrafter"/>
</dbReference>
<evidence type="ECO:0000256" key="4">
    <source>
        <dbReference type="ARBA" id="ARBA00022964"/>
    </source>
</evidence>
<evidence type="ECO:0000256" key="1">
    <source>
        <dbReference type="ARBA" id="ARBA00001961"/>
    </source>
</evidence>
<gene>
    <name evidence="9" type="ORF">AB1Y20_022686</name>
</gene>
<dbReference type="GO" id="GO:0031418">
    <property type="term" value="F:L-ascorbic acid binding"/>
    <property type="evidence" value="ECO:0007669"/>
    <property type="project" value="UniProtKB-KW"/>
</dbReference>
<dbReference type="Gene3D" id="2.60.120.620">
    <property type="entry name" value="q2cbj1_9rhob like domain"/>
    <property type="match status" value="1"/>
</dbReference>
<dbReference type="PROSITE" id="PS51471">
    <property type="entry name" value="FE2OG_OXY"/>
    <property type="match status" value="1"/>
</dbReference>
<feature type="region of interest" description="Disordered" evidence="7">
    <location>
        <begin position="1"/>
        <end position="57"/>
    </location>
</feature>
<protein>
    <recommendedName>
        <fullName evidence="8">Fe2OG dioxygenase domain-containing protein</fullName>
    </recommendedName>
</protein>
<dbReference type="EMBL" id="JBGBPQ010000008">
    <property type="protein sequence ID" value="KAL1521132.1"/>
    <property type="molecule type" value="Genomic_DNA"/>
</dbReference>
<accession>A0AB34JJS1</accession>
<evidence type="ECO:0000256" key="7">
    <source>
        <dbReference type="SAM" id="MobiDB-lite"/>
    </source>
</evidence>
<dbReference type="Pfam" id="PF13640">
    <property type="entry name" value="2OG-FeII_Oxy_3"/>
    <property type="match status" value="1"/>
</dbReference>
<dbReference type="GO" id="GO:0008198">
    <property type="term" value="F:ferrous iron binding"/>
    <property type="evidence" value="ECO:0007669"/>
    <property type="project" value="TreeGrafter"/>
</dbReference>
<evidence type="ECO:0000313" key="10">
    <source>
        <dbReference type="Proteomes" id="UP001515480"/>
    </source>
</evidence>
<comment type="caution">
    <text evidence="9">The sequence shown here is derived from an EMBL/GenBank/DDBJ whole genome shotgun (WGS) entry which is preliminary data.</text>
</comment>
<feature type="domain" description="Fe2OG dioxygenase" evidence="8">
    <location>
        <begin position="246"/>
        <end position="344"/>
    </location>
</feature>
<keyword evidence="6" id="KW-0408">Iron</keyword>
<evidence type="ECO:0000256" key="5">
    <source>
        <dbReference type="ARBA" id="ARBA00023002"/>
    </source>
</evidence>
<feature type="compositionally biased region" description="Pro residues" evidence="7">
    <location>
        <begin position="37"/>
        <end position="47"/>
    </location>
</feature>
<dbReference type="InterPro" id="IPR051559">
    <property type="entry name" value="HIF_prolyl_hydroxylases"/>
</dbReference>
<dbReference type="InterPro" id="IPR006620">
    <property type="entry name" value="Pro_4_hyd_alph"/>
</dbReference>
<evidence type="ECO:0000313" key="9">
    <source>
        <dbReference type="EMBL" id="KAL1521132.1"/>
    </source>
</evidence>
<keyword evidence="10" id="KW-1185">Reference proteome</keyword>
<evidence type="ECO:0000256" key="2">
    <source>
        <dbReference type="ARBA" id="ARBA00022723"/>
    </source>
</evidence>
<dbReference type="InterPro" id="IPR044862">
    <property type="entry name" value="Pro_4_hyd_alph_FE2OG_OXY"/>
</dbReference>
<evidence type="ECO:0000256" key="3">
    <source>
        <dbReference type="ARBA" id="ARBA00022896"/>
    </source>
</evidence>
<keyword evidence="3" id="KW-0847">Vitamin C</keyword>
<comment type="cofactor">
    <cofactor evidence="1">
        <name>L-ascorbate</name>
        <dbReference type="ChEBI" id="CHEBI:38290"/>
    </cofactor>
</comment>
<reference evidence="9 10" key="1">
    <citation type="journal article" date="2024" name="Science">
        <title>Giant polyketide synthase enzymes in the biosynthesis of giant marine polyether toxins.</title>
        <authorList>
            <person name="Fallon T.R."/>
            <person name="Shende V.V."/>
            <person name="Wierzbicki I.H."/>
            <person name="Pendleton A.L."/>
            <person name="Watervoot N.F."/>
            <person name="Auber R.P."/>
            <person name="Gonzalez D.J."/>
            <person name="Wisecaver J.H."/>
            <person name="Moore B.S."/>
        </authorList>
    </citation>
    <scope>NUCLEOTIDE SEQUENCE [LARGE SCALE GENOMIC DNA]</scope>
    <source>
        <strain evidence="9 10">12B1</strain>
    </source>
</reference>
<dbReference type="PANTHER" id="PTHR12907:SF26">
    <property type="entry name" value="HIF PROLYL HYDROXYLASE, ISOFORM C"/>
    <property type="match status" value="1"/>
</dbReference>
<feature type="compositionally biased region" description="Low complexity" evidence="7">
    <location>
        <begin position="48"/>
        <end position="57"/>
    </location>
</feature>
<sequence>MALQARRSSRLASPWRLGRRRLSSSRHPHGLAWARMPAPPEPAPPSPAQSTQSAQLAQSAQITPLAPAVRPRAVADALSALGTNDLDGIGAGAPVVELEKLDLGADGVRGAIERQDSAAFARVAKELGRSWWVALEWGDEDMSGPFWGGSANTWRAICEEGRRVWPLMEAGKLIRADGEEVVGASPSGKPRGDRFVVGSDSRLRDGQGRPTCPTLQALERALNLLGDLLAAPLANEPRVGFKLVARTHSLFACFPGEGSEYGAHFDGGNGDPRKLTAILYLNEGWQPEDGGELLMYDATRAEGPCWRSVMPRAGTLVLFRADRVLHKVSPSYKMRFALTMFFGATYGNDHKHSKQRNAHLEKLRSLGY</sequence>
<dbReference type="InterPro" id="IPR005123">
    <property type="entry name" value="Oxoglu/Fe-dep_dioxygenase_dom"/>
</dbReference>
<dbReference type="AlphaFoldDB" id="A0AB34JJS1"/>
<proteinExistence type="predicted"/>
<organism evidence="9 10">
    <name type="scientific">Prymnesium parvum</name>
    <name type="common">Toxic golden alga</name>
    <dbReference type="NCBI Taxonomy" id="97485"/>
    <lineage>
        <taxon>Eukaryota</taxon>
        <taxon>Haptista</taxon>
        <taxon>Haptophyta</taxon>
        <taxon>Prymnesiophyceae</taxon>
        <taxon>Prymnesiales</taxon>
        <taxon>Prymnesiaceae</taxon>
        <taxon>Prymnesium</taxon>
    </lineage>
</organism>
<feature type="compositionally biased region" description="Basic residues" evidence="7">
    <location>
        <begin position="17"/>
        <end position="29"/>
    </location>
</feature>
<dbReference type="PANTHER" id="PTHR12907">
    <property type="entry name" value="EGL NINE HOMOLOG-RELATED"/>
    <property type="match status" value="1"/>
</dbReference>
<keyword evidence="5" id="KW-0560">Oxidoreductase</keyword>